<gene>
    <name evidence="3" type="ORF">H7F51_17135</name>
</gene>
<feature type="domain" description="DUF418" evidence="2">
    <location>
        <begin position="206"/>
        <end position="367"/>
    </location>
</feature>
<evidence type="ECO:0000313" key="3">
    <source>
        <dbReference type="EMBL" id="MBC2667246.1"/>
    </source>
</evidence>
<keyword evidence="1" id="KW-0472">Membrane</keyword>
<feature type="transmembrane region" description="Helical" evidence="1">
    <location>
        <begin position="228"/>
        <end position="247"/>
    </location>
</feature>
<feature type="transmembrane region" description="Helical" evidence="1">
    <location>
        <begin position="298"/>
        <end position="318"/>
    </location>
</feature>
<dbReference type="Pfam" id="PF04235">
    <property type="entry name" value="DUF418"/>
    <property type="match status" value="1"/>
</dbReference>
<reference evidence="3 4" key="1">
    <citation type="submission" date="2020-08" db="EMBL/GenBank/DDBJ databases">
        <title>The genome sequence of type strain Novosphingobium flavum NBRC 111647.</title>
        <authorList>
            <person name="Liu Y."/>
        </authorList>
    </citation>
    <scope>NUCLEOTIDE SEQUENCE [LARGE SCALE GENOMIC DNA]</scope>
    <source>
        <strain evidence="3 4">NBRC 111647</strain>
    </source>
</reference>
<dbReference type="PANTHER" id="PTHR30590">
    <property type="entry name" value="INNER MEMBRANE PROTEIN"/>
    <property type="match status" value="1"/>
</dbReference>
<feature type="transmembrane region" description="Helical" evidence="1">
    <location>
        <begin position="106"/>
        <end position="126"/>
    </location>
</feature>
<organism evidence="3 4">
    <name type="scientific">Novosphingobium flavum</name>
    <dbReference type="NCBI Taxonomy" id="1778672"/>
    <lineage>
        <taxon>Bacteria</taxon>
        <taxon>Pseudomonadati</taxon>
        <taxon>Pseudomonadota</taxon>
        <taxon>Alphaproteobacteria</taxon>
        <taxon>Sphingomonadales</taxon>
        <taxon>Sphingomonadaceae</taxon>
        <taxon>Novosphingobium</taxon>
    </lineage>
</organism>
<dbReference type="Proteomes" id="UP000566813">
    <property type="component" value="Unassembled WGS sequence"/>
</dbReference>
<sequence>MATLTPQVPHPATFADKAAFALGFILFEGKMRALFSLLFGASMLLFIDRAEEAARDGDRLQIRRLLWLGLFGYLHFLLLWWGDILFTYALAGLAALPFRHAPPRRLAAGALAIFACWHLLIGGGGLPETWREHRVIAGTASPADAARYDKAEAIVASKTAAEMASYHQGFAAQIAGKLRDQAAEPLSSALGSMGETLPLMLLGMALLRSGFFSGGWPDGALRRLARTGIAAGGTLTLLILAWAWSGGFPPVRMMLIVSAVAALPHLLMALAYAATLVRAAPRLARTALGARLVATGRMAFTNYIACTLVMTFIFYGWGLDLVGKVPPRQQPLYVLGGWAAMLAWSKPWLARYRQGPLEWLWRSLTERRRQPFRR</sequence>
<name>A0A7X1FUK3_9SPHN</name>
<feature type="transmembrane region" description="Helical" evidence="1">
    <location>
        <begin position="33"/>
        <end position="50"/>
    </location>
</feature>
<accession>A0A7X1FUK3</accession>
<feature type="transmembrane region" description="Helical" evidence="1">
    <location>
        <begin position="330"/>
        <end position="349"/>
    </location>
</feature>
<keyword evidence="4" id="KW-1185">Reference proteome</keyword>
<dbReference type="PANTHER" id="PTHR30590:SF2">
    <property type="entry name" value="INNER MEMBRANE PROTEIN"/>
    <property type="match status" value="1"/>
</dbReference>
<feature type="transmembrane region" description="Helical" evidence="1">
    <location>
        <begin position="253"/>
        <end position="277"/>
    </location>
</feature>
<proteinExistence type="predicted"/>
<protein>
    <submittedName>
        <fullName evidence="3">DUF418 domain-containing protein</fullName>
    </submittedName>
</protein>
<feature type="transmembrane region" description="Helical" evidence="1">
    <location>
        <begin position="70"/>
        <end position="94"/>
    </location>
</feature>
<dbReference type="InterPro" id="IPR052529">
    <property type="entry name" value="Bact_Transport_Assoc"/>
</dbReference>
<comment type="caution">
    <text evidence="3">The sequence shown here is derived from an EMBL/GenBank/DDBJ whole genome shotgun (WGS) entry which is preliminary data.</text>
</comment>
<keyword evidence="1" id="KW-0812">Transmembrane</keyword>
<dbReference type="EMBL" id="JACLAW010000016">
    <property type="protein sequence ID" value="MBC2667246.1"/>
    <property type="molecule type" value="Genomic_DNA"/>
</dbReference>
<dbReference type="InterPro" id="IPR007349">
    <property type="entry name" value="DUF418"/>
</dbReference>
<evidence type="ECO:0000313" key="4">
    <source>
        <dbReference type="Proteomes" id="UP000566813"/>
    </source>
</evidence>
<evidence type="ECO:0000259" key="2">
    <source>
        <dbReference type="Pfam" id="PF04235"/>
    </source>
</evidence>
<keyword evidence="1" id="KW-1133">Transmembrane helix</keyword>
<evidence type="ECO:0000256" key="1">
    <source>
        <dbReference type="SAM" id="Phobius"/>
    </source>
</evidence>
<dbReference type="AlphaFoldDB" id="A0A7X1FUK3"/>